<evidence type="ECO:0000313" key="2">
    <source>
        <dbReference type="Proteomes" id="UP000789860"/>
    </source>
</evidence>
<comment type="caution">
    <text evidence="1">The sequence shown here is derived from an EMBL/GenBank/DDBJ whole genome shotgun (WGS) entry which is preliminary data.</text>
</comment>
<accession>A0ACA9MSF6</accession>
<organism evidence="1 2">
    <name type="scientific">Scutellospora calospora</name>
    <dbReference type="NCBI Taxonomy" id="85575"/>
    <lineage>
        <taxon>Eukaryota</taxon>
        <taxon>Fungi</taxon>
        <taxon>Fungi incertae sedis</taxon>
        <taxon>Mucoromycota</taxon>
        <taxon>Glomeromycotina</taxon>
        <taxon>Glomeromycetes</taxon>
        <taxon>Diversisporales</taxon>
        <taxon>Gigasporaceae</taxon>
        <taxon>Scutellospora</taxon>
    </lineage>
</organism>
<proteinExistence type="predicted"/>
<evidence type="ECO:0000313" key="1">
    <source>
        <dbReference type="EMBL" id="CAG8608836.1"/>
    </source>
</evidence>
<feature type="non-terminal residue" evidence="1">
    <location>
        <position position="126"/>
    </location>
</feature>
<keyword evidence="2" id="KW-1185">Reference proteome</keyword>
<name>A0ACA9MSF6_9GLOM</name>
<dbReference type="Proteomes" id="UP000789860">
    <property type="component" value="Unassembled WGS sequence"/>
</dbReference>
<sequence length="126" mass="13382">NAQLHKRTTNFGPCPVDPPPPQFTITLSPDPIVPGKNVDVTLTGKLDVDVPADSEDIMQFPFLDETFVPIVDPFTVGLCNATGIKCPIQTGTEISTTVSVPVPAASDITVGTTFVVAIIDETEDFI</sequence>
<dbReference type="EMBL" id="CAJVPM010015598">
    <property type="protein sequence ID" value="CAG8608836.1"/>
    <property type="molecule type" value="Genomic_DNA"/>
</dbReference>
<protein>
    <submittedName>
        <fullName evidence="1">6819_t:CDS:1</fullName>
    </submittedName>
</protein>
<gene>
    <name evidence="1" type="ORF">SCALOS_LOCUS7206</name>
</gene>
<feature type="non-terminal residue" evidence="1">
    <location>
        <position position="1"/>
    </location>
</feature>
<reference evidence="1" key="1">
    <citation type="submission" date="2021-06" db="EMBL/GenBank/DDBJ databases">
        <authorList>
            <person name="Kallberg Y."/>
            <person name="Tangrot J."/>
            <person name="Rosling A."/>
        </authorList>
    </citation>
    <scope>NUCLEOTIDE SEQUENCE</scope>
    <source>
        <strain evidence="1">AU212A</strain>
    </source>
</reference>